<dbReference type="Proteomes" id="UP000003922">
    <property type="component" value="Unassembled WGS sequence"/>
</dbReference>
<name>Q4C929_CROWT</name>
<evidence type="ECO:0000313" key="3">
    <source>
        <dbReference type="Proteomes" id="UP000003922"/>
    </source>
</evidence>
<dbReference type="InterPro" id="IPR019291">
    <property type="entry name" value="Host_attachment_protein"/>
</dbReference>
<dbReference type="AlphaFoldDB" id="Q4C929"/>
<dbReference type="EMBL" id="AADV02000002">
    <property type="protein sequence ID" value="EAM52092.1"/>
    <property type="molecule type" value="Genomic_DNA"/>
</dbReference>
<organism evidence="2 3">
    <name type="scientific">Crocosphaera watsonii WH 8501</name>
    <dbReference type="NCBI Taxonomy" id="165597"/>
    <lineage>
        <taxon>Bacteria</taxon>
        <taxon>Bacillati</taxon>
        <taxon>Cyanobacteriota</taxon>
        <taxon>Cyanophyceae</taxon>
        <taxon>Oscillatoriophycideae</taxon>
        <taxon>Chroococcales</taxon>
        <taxon>Aphanothecaceae</taxon>
        <taxon>Crocosphaera</taxon>
    </lineage>
</organism>
<proteinExistence type="predicted"/>
<accession>Q4C929</accession>
<evidence type="ECO:0000313" key="2">
    <source>
        <dbReference type="EMBL" id="EAM52092.1"/>
    </source>
</evidence>
<dbReference type="KEGG" id="cwa:CwatDRAFT_5958"/>
<reference evidence="2" key="3">
    <citation type="submission" date="2016-12" db="EMBL/GenBank/DDBJ databases">
        <title>Annotation of the draft genome assembly of Crocosphaera watsonii WH 8501.</title>
        <authorList>
            <consortium name="US DOE Joint Genome Institute (JGI-ORNL)"/>
            <person name="Larimer F."/>
            <person name="Land M."/>
        </authorList>
    </citation>
    <scope>NUCLEOTIDE SEQUENCE</scope>
    <source>
        <strain evidence="2">WH 8501</strain>
    </source>
</reference>
<reference evidence="2" key="2">
    <citation type="submission" date="2005-06" db="EMBL/GenBank/DDBJ databases">
        <title>Sequencing of the draft genome and assembly of Crocosphaera watsonii WH 8501.</title>
        <authorList>
            <consortium name="US DOE Joint Genome Institute (JGI-PGF)"/>
            <person name="Copeland A."/>
            <person name="Lucas S."/>
            <person name="Lapidus A."/>
            <person name="Barry K."/>
            <person name="Detter C."/>
            <person name="Glavina T."/>
            <person name="Hammon N."/>
            <person name="Israni S."/>
            <person name="Pitluck S."/>
            <person name="Richardson P."/>
        </authorList>
    </citation>
    <scope>NUCLEOTIDE SEQUENCE [LARGE SCALE GENOMIC DNA]</scope>
    <source>
        <strain evidence="2">WH 8501</strain>
    </source>
</reference>
<evidence type="ECO:0008006" key="4">
    <source>
        <dbReference type="Google" id="ProtNLM"/>
    </source>
</evidence>
<reference evidence="2" key="1">
    <citation type="submission" date="2004-02" db="EMBL/GenBank/DDBJ databases">
        <authorList>
            <consortium name="DOE Joint Genome Institute"/>
        </authorList>
    </citation>
    <scope>NUCLEOTIDE SEQUENCE [LARGE SCALE GENOMIC DNA]</scope>
    <source>
        <strain evidence="2">WH 8501</strain>
    </source>
</reference>
<dbReference type="Pfam" id="PF10116">
    <property type="entry name" value="Host_attach"/>
    <property type="match status" value="1"/>
</dbReference>
<feature type="region of interest" description="Disordered" evidence="1">
    <location>
        <begin position="63"/>
        <end position="83"/>
    </location>
</feature>
<comment type="caution">
    <text evidence="2">The sequence shown here is derived from an EMBL/GenBank/DDBJ whole genome shotgun (WGS) entry which is preliminary data.</text>
</comment>
<keyword evidence="3" id="KW-1185">Reference proteome</keyword>
<gene>
    <name evidence="2" type="ORF">CwatDRAFT_5958</name>
</gene>
<sequence>MGISRILSESPMNQAVVAVMDGTKARFFTLEEADFPEYQSSPNLIEHQCLTNAAKEMAGKELWANTKTGRNRGSRSQGHGYDDHRQNHISEYERHFAKDISHKIAELLSQWESHLILLVAEPQMLGFVRESLMPHLSRNIKLEELAKDLCKLKPLELHEYLAHKNLVPARKAVVL</sequence>
<protein>
    <recommendedName>
        <fullName evidence="4">Host attachment protein</fullName>
    </recommendedName>
</protein>
<evidence type="ECO:0000256" key="1">
    <source>
        <dbReference type="SAM" id="MobiDB-lite"/>
    </source>
</evidence>